<feature type="compositionally biased region" description="Pro residues" evidence="1">
    <location>
        <begin position="330"/>
        <end position="349"/>
    </location>
</feature>
<name>A0A6A6R6G8_9PEZI</name>
<evidence type="ECO:0000256" key="1">
    <source>
        <dbReference type="SAM" id="MobiDB-lite"/>
    </source>
</evidence>
<accession>A0A6A6R6G8</accession>
<evidence type="ECO:0000313" key="2">
    <source>
        <dbReference type="EMBL" id="KAF2499470.1"/>
    </source>
</evidence>
<dbReference type="AlphaFoldDB" id="A0A6A6R6G8"/>
<feature type="region of interest" description="Disordered" evidence="1">
    <location>
        <begin position="324"/>
        <end position="371"/>
    </location>
</feature>
<feature type="compositionally biased region" description="Basic residues" evidence="1">
    <location>
        <begin position="350"/>
        <end position="361"/>
    </location>
</feature>
<gene>
    <name evidence="2" type="ORF">BU16DRAFT_272871</name>
</gene>
<dbReference type="Proteomes" id="UP000799750">
    <property type="component" value="Unassembled WGS sequence"/>
</dbReference>
<proteinExistence type="predicted"/>
<organism evidence="2 3">
    <name type="scientific">Lophium mytilinum</name>
    <dbReference type="NCBI Taxonomy" id="390894"/>
    <lineage>
        <taxon>Eukaryota</taxon>
        <taxon>Fungi</taxon>
        <taxon>Dikarya</taxon>
        <taxon>Ascomycota</taxon>
        <taxon>Pezizomycotina</taxon>
        <taxon>Dothideomycetes</taxon>
        <taxon>Pleosporomycetidae</taxon>
        <taxon>Mytilinidiales</taxon>
        <taxon>Mytilinidiaceae</taxon>
        <taxon>Lophium</taxon>
    </lineage>
</organism>
<feature type="region of interest" description="Disordered" evidence="1">
    <location>
        <begin position="39"/>
        <end position="59"/>
    </location>
</feature>
<evidence type="ECO:0000313" key="3">
    <source>
        <dbReference type="Proteomes" id="UP000799750"/>
    </source>
</evidence>
<feature type="compositionally biased region" description="Polar residues" evidence="1">
    <location>
        <begin position="10"/>
        <end position="19"/>
    </location>
</feature>
<dbReference type="EMBL" id="MU004184">
    <property type="protein sequence ID" value="KAF2499470.1"/>
    <property type="molecule type" value="Genomic_DNA"/>
</dbReference>
<sequence length="423" mass="46464">MPAWVDGEEASTSNVSSFSELPPFSACPGARHGTRRAFSTSVASEPQARSTLPSSTSVSAPSKTFAALKRCMMPLVRWVVFGVWRAIARGGRRSGEEGHRASCAMAGISASSMSEWAQHQQLRGWPVNQGHVPGDPSYAHLKTRQADGPSIEGLGTCSLRTWSPYRATPDPTDRRWPSLPVPVPADCELVGRYVLQFTPIRLAPPVSPHVPTLPMYRSHSGATITATDTNSFRSGSRNRWGNCCKIFYKAPSPPRPRSSFLSSQSPQTTTDTLFRAIFRFFCTVSARFRSSFSQDPSKQPRFRHFFSQKLPNNHHVCPIRRQNRRDRGQLPPPCPPNVAPPPPPPATPPRPHRGRVARRPRPTVAHGLGPMWPRSAPFRGPNGPLLPHPGWGLRLPGLGWGQPVPELHGAGARCALRGRRLAD</sequence>
<feature type="region of interest" description="Disordered" evidence="1">
    <location>
        <begin position="1"/>
        <end position="20"/>
    </location>
</feature>
<reference evidence="2" key="1">
    <citation type="journal article" date="2020" name="Stud. Mycol.">
        <title>101 Dothideomycetes genomes: a test case for predicting lifestyles and emergence of pathogens.</title>
        <authorList>
            <person name="Haridas S."/>
            <person name="Albert R."/>
            <person name="Binder M."/>
            <person name="Bloem J."/>
            <person name="Labutti K."/>
            <person name="Salamov A."/>
            <person name="Andreopoulos B."/>
            <person name="Baker S."/>
            <person name="Barry K."/>
            <person name="Bills G."/>
            <person name="Bluhm B."/>
            <person name="Cannon C."/>
            <person name="Castanera R."/>
            <person name="Culley D."/>
            <person name="Daum C."/>
            <person name="Ezra D."/>
            <person name="Gonzalez J."/>
            <person name="Henrissat B."/>
            <person name="Kuo A."/>
            <person name="Liang C."/>
            <person name="Lipzen A."/>
            <person name="Lutzoni F."/>
            <person name="Magnuson J."/>
            <person name="Mondo S."/>
            <person name="Nolan M."/>
            <person name="Ohm R."/>
            <person name="Pangilinan J."/>
            <person name="Park H.-J."/>
            <person name="Ramirez L."/>
            <person name="Alfaro M."/>
            <person name="Sun H."/>
            <person name="Tritt A."/>
            <person name="Yoshinaga Y."/>
            <person name="Zwiers L.-H."/>
            <person name="Turgeon B."/>
            <person name="Goodwin S."/>
            <person name="Spatafora J."/>
            <person name="Crous P."/>
            <person name="Grigoriev I."/>
        </authorList>
    </citation>
    <scope>NUCLEOTIDE SEQUENCE</scope>
    <source>
        <strain evidence="2">CBS 269.34</strain>
    </source>
</reference>
<protein>
    <submittedName>
        <fullName evidence="2">Uncharacterized protein</fullName>
    </submittedName>
</protein>
<keyword evidence="3" id="KW-1185">Reference proteome</keyword>